<accession>A0A0A9HU93</accession>
<sequence length="39" mass="4180">MPRESSIELSSADASCTPIDYSDMLTSNAFSLLVNAEGR</sequence>
<protein>
    <submittedName>
        <fullName evidence="1">Uncharacterized protein</fullName>
    </submittedName>
</protein>
<organism evidence="1">
    <name type="scientific">Arundo donax</name>
    <name type="common">Giant reed</name>
    <name type="synonym">Donax arundinaceus</name>
    <dbReference type="NCBI Taxonomy" id="35708"/>
    <lineage>
        <taxon>Eukaryota</taxon>
        <taxon>Viridiplantae</taxon>
        <taxon>Streptophyta</taxon>
        <taxon>Embryophyta</taxon>
        <taxon>Tracheophyta</taxon>
        <taxon>Spermatophyta</taxon>
        <taxon>Magnoliopsida</taxon>
        <taxon>Liliopsida</taxon>
        <taxon>Poales</taxon>
        <taxon>Poaceae</taxon>
        <taxon>PACMAD clade</taxon>
        <taxon>Arundinoideae</taxon>
        <taxon>Arundineae</taxon>
        <taxon>Arundo</taxon>
    </lineage>
</organism>
<reference evidence="1" key="1">
    <citation type="submission" date="2014-09" db="EMBL/GenBank/DDBJ databases">
        <authorList>
            <person name="Magalhaes I.L.F."/>
            <person name="Oliveira U."/>
            <person name="Santos F.R."/>
            <person name="Vidigal T.H.D.A."/>
            <person name="Brescovit A.D."/>
            <person name="Santos A.J."/>
        </authorList>
    </citation>
    <scope>NUCLEOTIDE SEQUENCE</scope>
    <source>
        <tissue evidence="1">Shoot tissue taken approximately 20 cm above the soil surface</tissue>
    </source>
</reference>
<dbReference type="AlphaFoldDB" id="A0A0A9HU93"/>
<evidence type="ECO:0000313" key="1">
    <source>
        <dbReference type="EMBL" id="JAE39409.1"/>
    </source>
</evidence>
<proteinExistence type="predicted"/>
<dbReference type="EMBL" id="GBRH01158487">
    <property type="protein sequence ID" value="JAE39409.1"/>
    <property type="molecule type" value="Transcribed_RNA"/>
</dbReference>
<reference evidence="1" key="2">
    <citation type="journal article" date="2015" name="Data Brief">
        <title>Shoot transcriptome of the giant reed, Arundo donax.</title>
        <authorList>
            <person name="Barrero R.A."/>
            <person name="Guerrero F.D."/>
            <person name="Moolhuijzen P."/>
            <person name="Goolsby J.A."/>
            <person name="Tidwell J."/>
            <person name="Bellgard S.E."/>
            <person name="Bellgard M.I."/>
        </authorList>
    </citation>
    <scope>NUCLEOTIDE SEQUENCE</scope>
    <source>
        <tissue evidence="1">Shoot tissue taken approximately 20 cm above the soil surface</tissue>
    </source>
</reference>
<name>A0A0A9HU93_ARUDO</name>